<dbReference type="AlphaFoldDB" id="A0A815S294"/>
<dbReference type="EMBL" id="CAJNOJ010000551">
    <property type="protein sequence ID" value="CAF1482544.1"/>
    <property type="molecule type" value="Genomic_DNA"/>
</dbReference>
<accession>A0A815S294</accession>
<evidence type="ECO:0000313" key="1">
    <source>
        <dbReference type="EMBL" id="CAF1482544.1"/>
    </source>
</evidence>
<comment type="caution">
    <text evidence="1">The sequence shown here is derived from an EMBL/GenBank/DDBJ whole genome shotgun (WGS) entry which is preliminary data.</text>
</comment>
<name>A0A815S294_ADIRI</name>
<dbReference type="SUPFAM" id="SSF101898">
    <property type="entry name" value="NHL repeat"/>
    <property type="match status" value="1"/>
</dbReference>
<dbReference type="OrthoDB" id="9975216at2759"/>
<gene>
    <name evidence="1" type="ORF">EDS130_LOCUS41524</name>
</gene>
<dbReference type="Proteomes" id="UP000663852">
    <property type="component" value="Unassembled WGS sequence"/>
</dbReference>
<proteinExistence type="predicted"/>
<protein>
    <submittedName>
        <fullName evidence="1">Uncharacterized protein</fullName>
    </submittedName>
</protein>
<evidence type="ECO:0000313" key="2">
    <source>
        <dbReference type="Proteomes" id="UP000663852"/>
    </source>
</evidence>
<reference evidence="1" key="1">
    <citation type="submission" date="2021-02" db="EMBL/GenBank/DDBJ databases">
        <authorList>
            <person name="Nowell W R."/>
        </authorList>
    </citation>
    <scope>NUCLEOTIDE SEQUENCE</scope>
</reference>
<sequence length="383" mass="45243">MSTAHNLRHLADTVEQLSDRLSSLQPSSLEQLEQWRAEAYRTIDEYCERKRHDLIEKRQIHERKELDLLQSRITHLIDRHDDSKESYDAVNHDLQLEEIRINDLEHQRFTLRPLVIQDEHLIIRRRLFPLSHPYQSIHLKSGLESAVGTNTKHLLVDREGKDLCLLDRNLSIIEEVPFTHNGIHGICWSSRLSRFILITFKEILLLDEKTMKLERSPITPGKHDWWRGTCSNETLFLSTVEWGSAIYEYEIGGSFRLIKEWHVPVTCKKDEIICDLKVNADFLGMPIYSKHKEESRFELRSISTMETLWSARIHGRCRCCSIDTDQWLVMDHDDCRFFHISADGKLLESNKYDQHERLEDIIPWGNDDIVVLTKKNIYLHKFN</sequence>
<organism evidence="1 2">
    <name type="scientific">Adineta ricciae</name>
    <name type="common">Rotifer</name>
    <dbReference type="NCBI Taxonomy" id="249248"/>
    <lineage>
        <taxon>Eukaryota</taxon>
        <taxon>Metazoa</taxon>
        <taxon>Spiralia</taxon>
        <taxon>Gnathifera</taxon>
        <taxon>Rotifera</taxon>
        <taxon>Eurotatoria</taxon>
        <taxon>Bdelloidea</taxon>
        <taxon>Adinetida</taxon>
        <taxon>Adinetidae</taxon>
        <taxon>Adineta</taxon>
    </lineage>
</organism>